<dbReference type="EMBL" id="JAATIZ010000005">
    <property type="protein sequence ID" value="NJB66149.1"/>
    <property type="molecule type" value="Genomic_DNA"/>
</dbReference>
<dbReference type="Pfam" id="PF07703">
    <property type="entry name" value="A2M_BRD"/>
    <property type="match status" value="1"/>
</dbReference>
<dbReference type="RefSeq" id="WP_167662092.1">
    <property type="nucleotide sequence ID" value="NZ_BMCQ01000007.1"/>
</dbReference>
<dbReference type="Pfam" id="PF00207">
    <property type="entry name" value="A2M"/>
    <property type="match status" value="1"/>
</dbReference>
<feature type="domain" description="Alpha-2-macroglobulin" evidence="4">
    <location>
        <begin position="1127"/>
        <end position="1215"/>
    </location>
</feature>
<reference evidence="5 6" key="1">
    <citation type="submission" date="2020-03" db="EMBL/GenBank/DDBJ databases">
        <title>Genomic Encyclopedia of Type Strains, Phase IV (KMG-IV): sequencing the most valuable type-strain genomes for metagenomic binning, comparative biology and taxonomic classification.</title>
        <authorList>
            <person name="Goeker M."/>
        </authorList>
    </citation>
    <scope>NUCLEOTIDE SEQUENCE [LARGE SCALE GENOMIC DNA]</scope>
    <source>
        <strain evidence="5 6">DSM 26613</strain>
    </source>
</reference>
<keyword evidence="6" id="KW-1185">Reference proteome</keyword>
<dbReference type="Pfam" id="PF11974">
    <property type="entry name" value="bMG3"/>
    <property type="match status" value="1"/>
</dbReference>
<feature type="chain" id="PRO_5047189935" description="Alpha-2-macroglobulin domain-containing protein" evidence="2">
    <location>
        <begin position="29"/>
        <end position="1786"/>
    </location>
</feature>
<evidence type="ECO:0000259" key="3">
    <source>
        <dbReference type="SMART" id="SM01359"/>
    </source>
</evidence>
<protein>
    <recommendedName>
        <fullName evidence="7">Alpha-2-macroglobulin domain-containing protein</fullName>
    </recommendedName>
</protein>
<dbReference type="SUPFAM" id="SSF48239">
    <property type="entry name" value="Terpenoid cyclases/Protein prenyltransferases"/>
    <property type="match status" value="1"/>
</dbReference>
<comment type="caution">
    <text evidence="5">The sequence shown here is derived from an EMBL/GenBank/DDBJ whole genome shotgun (WGS) entry which is preliminary data.</text>
</comment>
<gene>
    <name evidence="5" type="ORF">GGR41_002411</name>
</gene>
<proteinExistence type="inferred from homology"/>
<feature type="signal peptide" evidence="2">
    <location>
        <begin position="1"/>
        <end position="28"/>
    </location>
</feature>
<dbReference type="InterPro" id="IPR008930">
    <property type="entry name" value="Terpenoid_cyclase/PrenylTrfase"/>
</dbReference>
<name>A0ABX0WTR4_9BURK</name>
<dbReference type="Gene3D" id="2.60.40.1930">
    <property type="match status" value="1"/>
</dbReference>
<evidence type="ECO:0000256" key="2">
    <source>
        <dbReference type="SAM" id="SignalP"/>
    </source>
</evidence>
<dbReference type="InterPro" id="IPR002890">
    <property type="entry name" value="MG2"/>
</dbReference>
<dbReference type="Pfam" id="PF17973">
    <property type="entry name" value="bMG10"/>
    <property type="match status" value="1"/>
</dbReference>
<comment type="similarity">
    <text evidence="1">Belongs to the protease inhibitor I39 (alpha-2-macroglobulin) family. Bacterial alpha-2-macroglobulin subfamily.</text>
</comment>
<evidence type="ECO:0008006" key="7">
    <source>
        <dbReference type="Google" id="ProtNLM"/>
    </source>
</evidence>
<evidence type="ECO:0000313" key="5">
    <source>
        <dbReference type="EMBL" id="NJB66149.1"/>
    </source>
</evidence>
<dbReference type="InterPro" id="IPR041246">
    <property type="entry name" value="Bact_MG10"/>
</dbReference>
<dbReference type="PANTHER" id="PTHR40094:SF1">
    <property type="entry name" value="UBIQUITIN DOMAIN-CONTAINING PROTEIN"/>
    <property type="match status" value="1"/>
</dbReference>
<accession>A0ABX0WTR4</accession>
<evidence type="ECO:0000313" key="6">
    <source>
        <dbReference type="Proteomes" id="UP000783934"/>
    </source>
</evidence>
<dbReference type="PANTHER" id="PTHR40094">
    <property type="entry name" value="ALPHA-2-MACROGLOBULIN HOMOLOG"/>
    <property type="match status" value="1"/>
</dbReference>
<dbReference type="InterPro" id="IPR021868">
    <property type="entry name" value="Alpha_2_Macroglob_MG3"/>
</dbReference>
<organism evidence="5 6">
    <name type="scientific">Paenalcaligenes hominis</name>
    <dbReference type="NCBI Taxonomy" id="643674"/>
    <lineage>
        <taxon>Bacteria</taxon>
        <taxon>Pseudomonadati</taxon>
        <taxon>Pseudomonadota</taxon>
        <taxon>Betaproteobacteria</taxon>
        <taxon>Burkholderiales</taxon>
        <taxon>Alcaligenaceae</taxon>
        <taxon>Paenalcaligenes</taxon>
    </lineage>
</organism>
<dbReference type="SMART" id="SM01360">
    <property type="entry name" value="A2M"/>
    <property type="match status" value="1"/>
</dbReference>
<feature type="domain" description="Alpha-2-macroglobulin bait region" evidence="3">
    <location>
        <begin position="884"/>
        <end position="1067"/>
    </location>
</feature>
<evidence type="ECO:0000259" key="4">
    <source>
        <dbReference type="SMART" id="SM01360"/>
    </source>
</evidence>
<dbReference type="InterPro" id="IPR001599">
    <property type="entry name" value="Macroglobln_a2"/>
</dbReference>
<keyword evidence="2" id="KW-0732">Signal</keyword>
<dbReference type="SMART" id="SM01359">
    <property type="entry name" value="A2M_N_2"/>
    <property type="match status" value="1"/>
</dbReference>
<evidence type="ECO:0000256" key="1">
    <source>
        <dbReference type="ARBA" id="ARBA00010556"/>
    </source>
</evidence>
<dbReference type="InterPro" id="IPR051802">
    <property type="entry name" value="YfhM-like"/>
</dbReference>
<dbReference type="InterPro" id="IPR011625">
    <property type="entry name" value="A2M_N_BRD"/>
</dbReference>
<dbReference type="Proteomes" id="UP000783934">
    <property type="component" value="Unassembled WGS sequence"/>
</dbReference>
<sequence length="1786" mass="195892">MRITSLSAKLRAGCVATVIGLGASAAWAVDVPMLESVQAGYGDIAEDQAFILRFNQDIQLQDVLPYSYCQSSALGEQIPLVAVEPLAAQTVLTEHSYDYTPETANQFAVVTCAQRLAAGSTVRIHLQDRQHRNRVPKAFVDDQEGLAFTVRSPLRAQLVCEKTKSTADCNPLRPIAVHFSAPVAAALVQQLQLLTPDNQRLPQIMDSDASPATDTFVESVRFEAPKLGQTQLRWQLPAKWAQLKDDAGRSLANPQFFQAPVITAPFPPLLKFPHEGIGVLEHSADNPALLPLAIRGVDAHGGHDSAAESAGTVQQLRLTAPKDMFDWYVRVKNHHASDKSLFTTAPQSTGKQSLQLPAAPLSTDQAIELIGVSLEGTGLHVLEAQSAPLGNTYHNDAATMYVNTAALVTNLAVHSKLAQDQLLVWVSTLDTAQPVANAKINVLRCDGVEVASGVTDAQGKWLREQPFEDTYCSDTGLSGLFIVATEGDDRSFVLSHADQGIETWRFNLPYFYGAEPSEILHTVTDRPLYLAGETVHLKHYWRGQAPAEQELNQAINQVVIRHAGSGDEITQPLQWQRSPSGGWYALSTLELAKNMTLGQYEVWLQGAQRDTHSASFYIEAFKRPYLTGKLNATTEQGGALVAAKRALVDMQFNYISGGVAAELPVNITALTQNSTPYFAEYDEYQFHTASTELTRPHVVVDKTALQLDQQGAAQLPITLVPSASVQDLVVEASFMDPSGQIQSVQQRQTLWPAQVVVGVQHSYWEQGDRATIKGVVLTPEGQPVSEQKVELSAQKQHYYTTRQRMVGGFYRYDSVEQLEEVGTVCQTQTDAKGTWQCEIHIPDGGQIMLHSHSKDKHGQTYTTETSLWLGGEAQATAGANHDRMDVLADQKNVEPGQTVRFHAAIPFAQATALIAVEQDRILHTEVVTLTREQPFFDLTVRDDWGPNVYVSVLALRGRVYPATWQSFLDGGWRSPIDWYKAYQANKEVAPAPTHSIDLAKPSFRYGIAQLAVANKAHTLNVQLTPHQSVYQVGETAQLQLQATLADSQPAAQASVLVVGVDQALLELMENSSWDLLDAMYPPVGYGIRTATMQSEVIGRRHYGRKAVAAGGGGGGAPTREILDSLLVWLPEVVLDEQGRAVVDVPLNHSITQFELVALADYAGSQFGVAKTQIQTHQPIQIMSGLPAVVRTGDAYEAVFSVRNRESNAVTIAVEAEASIDGKSVLTLSLGSQQIPAQSSQRFTGTVTMPLQLGLNEGVLQWTVRAMNTATDTVVDAVQFTQQWQAHVPVTTLYADWRRLVADQPQTLAFSLPTGALSYDDRPLGQLTLAVHNQLGDQSAVTAWFEQYAYTCFEQQASKFVALHDAERWQALMHELPSYLDKNQLLRYFPSPYLSGSAGLTAYVLSLSAYAPDNLKLPSGIAQRLQEGLHDYIQGRRDQPRTDAIEQVAFYLAALDAVSHYGNVPAERLDSVALAPKHWPTSALIDGLRIVINAEQRDQIEQALQERLVRRGTAWQFSADNPLNSMPALMVSPVTNQARLLLAVADRPEWQPYVPALVHGLLAQQQQGRWGTTTENSWALLALEKVNAPASMPTQIEYTVANQAPVQASVPFETQWEWQQNGPVHIVQVAPSDEAAAWVQLRAEAAVPVSQPVFDGYTIERQVTAVEQAQAGQWQVGDSYEVTLRIQAEHSSVWAVINDAIPAGAMVIDQYNAETDNEIHPSYVERLFTGYRAYIEFLPAGTSVLRYRVRLNTAGQFDLPPTTVEALYDASVQAQLPVEAMHVHSAP</sequence>
<dbReference type="Pfam" id="PF01835">
    <property type="entry name" value="MG2"/>
    <property type="match status" value="1"/>
</dbReference>